<dbReference type="Gene3D" id="1.20.1740.10">
    <property type="entry name" value="Amino acid/polyamine transporter I"/>
    <property type="match status" value="1"/>
</dbReference>
<feature type="transmembrane region" description="Helical" evidence="6">
    <location>
        <begin position="125"/>
        <end position="144"/>
    </location>
</feature>
<name>A0A6V8JXK6_9ACTN</name>
<keyword evidence="4 6" id="KW-1133">Transmembrane helix</keyword>
<reference evidence="7 8" key="2">
    <citation type="submission" date="2020-03" db="EMBL/GenBank/DDBJ databases">
        <authorList>
            <person name="Ichikawa N."/>
            <person name="Kimura A."/>
            <person name="Kitahashi Y."/>
            <person name="Uohara A."/>
        </authorList>
    </citation>
    <scope>NUCLEOTIDE SEQUENCE [LARGE SCALE GENOMIC DNA]</scope>
    <source>
        <strain evidence="7 8">NBRC 108639</strain>
    </source>
</reference>
<evidence type="ECO:0000256" key="6">
    <source>
        <dbReference type="SAM" id="Phobius"/>
    </source>
</evidence>
<keyword evidence="8" id="KW-1185">Reference proteome</keyword>
<dbReference type="AlphaFoldDB" id="A0A6V8JXK6"/>
<feature type="transmembrane region" description="Helical" evidence="6">
    <location>
        <begin position="225"/>
        <end position="246"/>
    </location>
</feature>
<feature type="transmembrane region" description="Helical" evidence="6">
    <location>
        <begin position="360"/>
        <end position="386"/>
    </location>
</feature>
<keyword evidence="3 6" id="KW-0812">Transmembrane</keyword>
<sequence>MARTRMGVPSVMAFVLAAAAPLTVIAGSASTGYAVTGYVGVPVAYLTVGLVLAVFSVGYVAMARRVRQAGGFYTYVSLGLGRVPGVGAAMVSQLGYNALQISLYGAFGVVAAAVAQAQFGWRLGWWVYAVAGWALVAMLGLRSVKVNGRVLAALLVLELAVVVVFDLALIAHPAGGQVSFAALSPTQLSEAGAAAILVGGIAGFVGYEAAVVFSEEVKDPRRTVARATYLALALIAGLYGLSTWAMTVATGPTNIVAAAQRDGTDLFFYLAAPYLPAPLVDAGRILLLTSLGAALLAFHNMIARYTFCLSREGVLPQSWGRTSRRTGAPVYGSALQSLLAVGVLVVYIGQGLDPMRHLFFYGGVTGGLGVLILMTATSVAVVGYFARHRHAETVWRRLVAPVFSALVLLGILAATVSGFGELLDVSGHSPLRWLLPASFLAAAVAGVVWALILRRVRPTVYAVIGLGPDSLTVTSAPPQASHSLPVAGASHA</sequence>
<dbReference type="Proteomes" id="UP000482800">
    <property type="component" value="Unassembled WGS sequence"/>
</dbReference>
<dbReference type="GO" id="GO:0022857">
    <property type="term" value="F:transmembrane transporter activity"/>
    <property type="evidence" value="ECO:0007669"/>
    <property type="project" value="InterPro"/>
</dbReference>
<dbReference type="PANTHER" id="PTHR42770">
    <property type="entry name" value="AMINO ACID TRANSPORTER-RELATED"/>
    <property type="match status" value="1"/>
</dbReference>
<dbReference type="PANTHER" id="PTHR42770:SF16">
    <property type="entry name" value="AMINO ACID PERMEASE"/>
    <property type="match status" value="1"/>
</dbReference>
<comment type="subcellular location">
    <subcellularLocation>
        <location evidence="1">Cell membrane</location>
        <topology evidence="1">Multi-pass membrane protein</topology>
    </subcellularLocation>
</comment>
<dbReference type="InterPro" id="IPR050367">
    <property type="entry name" value="APC_superfamily"/>
</dbReference>
<dbReference type="InterPro" id="IPR002293">
    <property type="entry name" value="AA/rel_permease1"/>
</dbReference>
<evidence type="ECO:0000256" key="2">
    <source>
        <dbReference type="ARBA" id="ARBA00022475"/>
    </source>
</evidence>
<evidence type="ECO:0000256" key="1">
    <source>
        <dbReference type="ARBA" id="ARBA00004651"/>
    </source>
</evidence>
<gene>
    <name evidence="7" type="ORF">Phou_016730</name>
</gene>
<proteinExistence type="predicted"/>
<keyword evidence="5 6" id="KW-0472">Membrane</keyword>
<comment type="caution">
    <text evidence="7">The sequence shown here is derived from an EMBL/GenBank/DDBJ whole genome shotgun (WGS) entry which is preliminary data.</text>
</comment>
<feature type="transmembrane region" description="Helical" evidence="6">
    <location>
        <begin position="285"/>
        <end position="307"/>
    </location>
</feature>
<organism evidence="7 8">
    <name type="scientific">Phytohabitans houttuyneae</name>
    <dbReference type="NCBI Taxonomy" id="1076126"/>
    <lineage>
        <taxon>Bacteria</taxon>
        <taxon>Bacillati</taxon>
        <taxon>Actinomycetota</taxon>
        <taxon>Actinomycetes</taxon>
        <taxon>Micromonosporales</taxon>
        <taxon>Micromonosporaceae</taxon>
    </lineage>
</organism>
<dbReference type="GO" id="GO:0005886">
    <property type="term" value="C:plasma membrane"/>
    <property type="evidence" value="ECO:0007669"/>
    <property type="project" value="UniProtKB-SubCell"/>
</dbReference>
<feature type="transmembrane region" description="Helical" evidence="6">
    <location>
        <begin position="101"/>
        <end position="119"/>
    </location>
</feature>
<feature type="transmembrane region" description="Helical" evidence="6">
    <location>
        <begin position="44"/>
        <end position="62"/>
    </location>
</feature>
<evidence type="ECO:0000256" key="3">
    <source>
        <dbReference type="ARBA" id="ARBA00022692"/>
    </source>
</evidence>
<feature type="transmembrane region" description="Helical" evidence="6">
    <location>
        <begin position="398"/>
        <end position="419"/>
    </location>
</feature>
<feature type="transmembrane region" description="Helical" evidence="6">
    <location>
        <begin position="431"/>
        <end position="452"/>
    </location>
</feature>
<evidence type="ECO:0000256" key="4">
    <source>
        <dbReference type="ARBA" id="ARBA00022989"/>
    </source>
</evidence>
<protein>
    <submittedName>
        <fullName evidence="7">Amino acid permease</fullName>
    </submittedName>
</protein>
<dbReference type="EMBL" id="BLPF01000001">
    <property type="protein sequence ID" value="GFJ77493.1"/>
    <property type="molecule type" value="Genomic_DNA"/>
</dbReference>
<dbReference type="Pfam" id="PF13520">
    <property type="entry name" value="AA_permease_2"/>
    <property type="match status" value="1"/>
</dbReference>
<accession>A0A6V8JXK6</accession>
<evidence type="ECO:0000256" key="5">
    <source>
        <dbReference type="ARBA" id="ARBA00023136"/>
    </source>
</evidence>
<feature type="transmembrane region" description="Helical" evidence="6">
    <location>
        <begin position="191"/>
        <end position="213"/>
    </location>
</feature>
<reference evidence="7 8" key="1">
    <citation type="submission" date="2020-03" db="EMBL/GenBank/DDBJ databases">
        <title>Whole genome shotgun sequence of Phytohabitans houttuyneae NBRC 108639.</title>
        <authorList>
            <person name="Komaki H."/>
            <person name="Tamura T."/>
        </authorList>
    </citation>
    <scope>NUCLEOTIDE SEQUENCE [LARGE SCALE GENOMIC DNA]</scope>
    <source>
        <strain evidence="7 8">NBRC 108639</strain>
    </source>
</reference>
<dbReference type="PIRSF" id="PIRSF006060">
    <property type="entry name" value="AA_transporter"/>
    <property type="match status" value="1"/>
</dbReference>
<feature type="transmembrane region" description="Helical" evidence="6">
    <location>
        <begin position="328"/>
        <end position="348"/>
    </location>
</feature>
<evidence type="ECO:0000313" key="8">
    <source>
        <dbReference type="Proteomes" id="UP000482800"/>
    </source>
</evidence>
<evidence type="ECO:0000313" key="7">
    <source>
        <dbReference type="EMBL" id="GFJ77493.1"/>
    </source>
</evidence>
<keyword evidence="2" id="KW-1003">Cell membrane</keyword>
<feature type="transmembrane region" description="Helical" evidence="6">
    <location>
        <begin position="151"/>
        <end position="171"/>
    </location>
</feature>